<organism evidence="8 9">
    <name type="scientific">Acer negundo</name>
    <name type="common">Box elder</name>
    <dbReference type="NCBI Taxonomy" id="4023"/>
    <lineage>
        <taxon>Eukaryota</taxon>
        <taxon>Viridiplantae</taxon>
        <taxon>Streptophyta</taxon>
        <taxon>Embryophyta</taxon>
        <taxon>Tracheophyta</taxon>
        <taxon>Spermatophyta</taxon>
        <taxon>Magnoliopsida</taxon>
        <taxon>eudicotyledons</taxon>
        <taxon>Gunneridae</taxon>
        <taxon>Pentapetalae</taxon>
        <taxon>rosids</taxon>
        <taxon>malvids</taxon>
        <taxon>Sapindales</taxon>
        <taxon>Sapindaceae</taxon>
        <taxon>Hippocastanoideae</taxon>
        <taxon>Acereae</taxon>
        <taxon>Acer</taxon>
    </lineage>
</organism>
<evidence type="ECO:0000256" key="4">
    <source>
        <dbReference type="ARBA" id="ARBA00023163"/>
    </source>
</evidence>
<dbReference type="Pfam" id="PF00010">
    <property type="entry name" value="HLH"/>
    <property type="match status" value="1"/>
</dbReference>
<dbReference type="PROSITE" id="PS50888">
    <property type="entry name" value="BHLH"/>
    <property type="match status" value="1"/>
</dbReference>
<proteinExistence type="predicted"/>
<evidence type="ECO:0000313" key="9">
    <source>
        <dbReference type="Proteomes" id="UP001064489"/>
    </source>
</evidence>
<dbReference type="SMART" id="SM00353">
    <property type="entry name" value="HLH"/>
    <property type="match status" value="1"/>
</dbReference>
<keyword evidence="5" id="KW-0539">Nucleus</keyword>
<evidence type="ECO:0000259" key="7">
    <source>
        <dbReference type="PROSITE" id="PS50888"/>
    </source>
</evidence>
<reference evidence="8" key="2">
    <citation type="submission" date="2023-02" db="EMBL/GenBank/DDBJ databases">
        <authorList>
            <person name="Swenson N.G."/>
            <person name="Wegrzyn J.L."/>
            <person name="Mcevoy S.L."/>
        </authorList>
    </citation>
    <scope>NUCLEOTIDE SEQUENCE</scope>
    <source>
        <strain evidence="8">91603</strain>
        <tissue evidence="8">Leaf</tissue>
    </source>
</reference>
<reference evidence="8" key="1">
    <citation type="journal article" date="2022" name="Plant J.">
        <title>Strategies of tolerance reflected in two North American maple genomes.</title>
        <authorList>
            <person name="McEvoy S.L."/>
            <person name="Sezen U.U."/>
            <person name="Trouern-Trend A."/>
            <person name="McMahon S.M."/>
            <person name="Schaberg P.G."/>
            <person name="Yang J."/>
            <person name="Wegrzyn J.L."/>
            <person name="Swenson N.G."/>
        </authorList>
    </citation>
    <scope>NUCLEOTIDE SEQUENCE</scope>
    <source>
        <strain evidence="8">91603</strain>
    </source>
</reference>
<dbReference type="PANTHER" id="PTHR12565">
    <property type="entry name" value="STEROL REGULATORY ELEMENT-BINDING PROTEIN"/>
    <property type="match status" value="1"/>
</dbReference>
<keyword evidence="2" id="KW-0805">Transcription regulation</keyword>
<evidence type="ECO:0000256" key="6">
    <source>
        <dbReference type="SAM" id="MobiDB-lite"/>
    </source>
</evidence>
<gene>
    <name evidence="8" type="ORF">LWI28_028457</name>
</gene>
<name>A0AAD5NKX2_ACENE</name>
<dbReference type="SUPFAM" id="SSF47459">
    <property type="entry name" value="HLH, helix-loop-helix DNA-binding domain"/>
    <property type="match status" value="1"/>
</dbReference>
<dbReference type="CDD" id="cd18919">
    <property type="entry name" value="bHLH_AtBPE_like"/>
    <property type="match status" value="1"/>
</dbReference>
<dbReference type="PANTHER" id="PTHR12565:SF184">
    <property type="entry name" value="BHLH TRANSCRIPTION FACTOR"/>
    <property type="match status" value="1"/>
</dbReference>
<feature type="domain" description="BHLH" evidence="7">
    <location>
        <begin position="240"/>
        <end position="290"/>
    </location>
</feature>
<dbReference type="InterPro" id="IPR024097">
    <property type="entry name" value="bHLH_ZIP_TF"/>
</dbReference>
<dbReference type="EMBL" id="JAJSOW010000105">
    <property type="protein sequence ID" value="KAI9166231.1"/>
    <property type="molecule type" value="Genomic_DNA"/>
</dbReference>
<dbReference type="InterPro" id="IPR011598">
    <property type="entry name" value="bHLH_dom"/>
</dbReference>
<evidence type="ECO:0000256" key="2">
    <source>
        <dbReference type="ARBA" id="ARBA00023015"/>
    </source>
</evidence>
<dbReference type="AlphaFoldDB" id="A0AAD5NKX2"/>
<evidence type="ECO:0000256" key="1">
    <source>
        <dbReference type="ARBA" id="ARBA00004123"/>
    </source>
</evidence>
<comment type="subcellular location">
    <subcellularLocation>
        <location evidence="1">Nucleus</location>
    </subcellularLocation>
</comment>
<dbReference type="GO" id="GO:0046983">
    <property type="term" value="F:protein dimerization activity"/>
    <property type="evidence" value="ECO:0007669"/>
    <property type="project" value="InterPro"/>
</dbReference>
<evidence type="ECO:0000256" key="3">
    <source>
        <dbReference type="ARBA" id="ARBA00023125"/>
    </source>
</evidence>
<dbReference type="FunFam" id="4.10.280.10:FF:000002">
    <property type="entry name" value="Basic helix-loop-helix transcription factor"/>
    <property type="match status" value="1"/>
</dbReference>
<evidence type="ECO:0000256" key="5">
    <source>
        <dbReference type="ARBA" id="ARBA00023242"/>
    </source>
</evidence>
<dbReference type="Gene3D" id="4.10.280.10">
    <property type="entry name" value="Helix-loop-helix DNA-binding domain"/>
    <property type="match status" value="1"/>
</dbReference>
<dbReference type="Proteomes" id="UP001064489">
    <property type="component" value="Chromosome 10"/>
</dbReference>
<keyword evidence="3" id="KW-0238">DNA-binding</keyword>
<comment type="caution">
    <text evidence="8">The sequence shown here is derived from an EMBL/GenBank/DDBJ whole genome shotgun (WGS) entry which is preliminary data.</text>
</comment>
<keyword evidence="4" id="KW-0804">Transcription</keyword>
<feature type="region of interest" description="Disordered" evidence="6">
    <location>
        <begin position="197"/>
        <end position="219"/>
    </location>
</feature>
<accession>A0AAD5NKX2</accession>
<protein>
    <recommendedName>
        <fullName evidence="7">BHLH domain-containing protein</fullName>
    </recommendedName>
</protein>
<keyword evidence="9" id="KW-1185">Reference proteome</keyword>
<sequence length="396" mass="43310">MLSQAGADMAMQQQQHHHHNCVNNNNNVVVVPFDISNDQLVGSMVVPLFHGFVSAEVLDFQGHKNKKPVDDDTFLNFPTFGHLSLAAAAAAATGNKKEAAAAPVDNTTATTTATTLDEMDSCFKNTFSSCCCQLISMEDEKFSDDTTNSKKDSLTTKTKAAAAAAADDDDQIVVVVEECEEKRTEVEAKLESISKPKKRARAVTTTTPTTTTSSDNNYSKAVSSAVHKPNYIHVRARRGQATDGHSLAERARREKISKKMKCLQDLVPGCSNIIGKAGILDEIINYVQSLQRQVEFLSMKLATQNPGLGFNIDNFTAAHDQMNPGQQQVTTNYELERPIYANIQNAVEITTTTTSSSISIRPELYNSCFITQVQHLLPRDSSDLLSLEDGVVFDQE</sequence>
<dbReference type="GO" id="GO:0003677">
    <property type="term" value="F:DNA binding"/>
    <property type="evidence" value="ECO:0007669"/>
    <property type="project" value="UniProtKB-KW"/>
</dbReference>
<dbReference type="GO" id="GO:0005634">
    <property type="term" value="C:nucleus"/>
    <property type="evidence" value="ECO:0007669"/>
    <property type="project" value="UniProtKB-SubCell"/>
</dbReference>
<dbReference type="InterPro" id="IPR036638">
    <property type="entry name" value="HLH_DNA-bd_sf"/>
</dbReference>
<dbReference type="GO" id="GO:0003700">
    <property type="term" value="F:DNA-binding transcription factor activity"/>
    <property type="evidence" value="ECO:0007669"/>
    <property type="project" value="TreeGrafter"/>
</dbReference>
<evidence type="ECO:0000313" key="8">
    <source>
        <dbReference type="EMBL" id="KAI9166231.1"/>
    </source>
</evidence>